<keyword evidence="9 16" id="KW-0547">Nucleotide-binding</keyword>
<keyword evidence="10" id="KW-0970">Cilium biogenesis/degradation</keyword>
<dbReference type="EMBL" id="GHWJ01008417">
    <property type="protein sequence ID" value="NOV41154.1"/>
    <property type="molecule type" value="Transcribed_RNA"/>
</dbReference>
<evidence type="ECO:0000256" key="5">
    <source>
        <dbReference type="ARBA" id="ARBA00019766"/>
    </source>
</evidence>
<dbReference type="PROSITE" id="PS51417">
    <property type="entry name" value="ARF"/>
    <property type="match status" value="1"/>
</dbReference>
<dbReference type="InterPro" id="IPR005225">
    <property type="entry name" value="Small_GTP-bd"/>
</dbReference>
<dbReference type="CDD" id="cd04157">
    <property type="entry name" value="Arl6"/>
    <property type="match status" value="1"/>
</dbReference>
<dbReference type="GO" id="GO:0005525">
    <property type="term" value="F:GTP binding"/>
    <property type="evidence" value="ECO:0007669"/>
    <property type="project" value="UniProtKB-KW"/>
</dbReference>
<evidence type="ECO:0000256" key="17">
    <source>
        <dbReference type="PIRSR" id="PIRSR606689-2"/>
    </source>
</evidence>
<dbReference type="InterPro" id="IPR027417">
    <property type="entry name" value="P-loop_NTPase"/>
</dbReference>
<dbReference type="OrthoDB" id="442317at2759"/>
<keyword evidence="15" id="KW-0449">Lipoprotein</keyword>
<keyword evidence="17" id="KW-0479">Metal-binding</keyword>
<evidence type="ECO:0000256" key="11">
    <source>
        <dbReference type="ARBA" id="ARBA00023134"/>
    </source>
</evidence>
<dbReference type="GO" id="GO:0005930">
    <property type="term" value="C:axoneme"/>
    <property type="evidence" value="ECO:0007669"/>
    <property type="project" value="UniProtKB-SubCell"/>
</dbReference>
<feature type="binding site" evidence="16">
    <location>
        <begin position="130"/>
        <end position="133"/>
    </location>
    <ligand>
        <name>GTP</name>
        <dbReference type="ChEBI" id="CHEBI:37565"/>
    </ligand>
</feature>
<keyword evidence="17" id="KW-0460">Magnesium</keyword>
<dbReference type="AlphaFoldDB" id="A0A6M2D5K8"/>
<keyword evidence="7" id="KW-0963">Cytoplasm</keyword>
<dbReference type="NCBIfam" id="TIGR00231">
    <property type="entry name" value="small_GTP"/>
    <property type="match status" value="1"/>
</dbReference>
<dbReference type="InterPro" id="IPR024156">
    <property type="entry name" value="Small_GTPase_ARF"/>
</dbReference>
<evidence type="ECO:0000256" key="15">
    <source>
        <dbReference type="ARBA" id="ARBA00023288"/>
    </source>
</evidence>
<evidence type="ECO:0000256" key="6">
    <source>
        <dbReference type="ARBA" id="ARBA00022475"/>
    </source>
</evidence>
<dbReference type="PROSITE" id="PS51419">
    <property type="entry name" value="RAB"/>
    <property type="match status" value="1"/>
</dbReference>
<proteinExistence type="inferred from homology"/>
<accession>A0A6M2D5K8</accession>
<evidence type="ECO:0000256" key="3">
    <source>
        <dbReference type="ARBA" id="ARBA00004522"/>
    </source>
</evidence>
<dbReference type="GO" id="GO:0051649">
    <property type="term" value="P:establishment of localization in cell"/>
    <property type="evidence" value="ECO:0007669"/>
    <property type="project" value="UniProtKB-ARBA"/>
</dbReference>
<evidence type="ECO:0000256" key="8">
    <source>
        <dbReference type="ARBA" id="ARBA00022707"/>
    </source>
</evidence>
<dbReference type="PRINTS" id="PR00328">
    <property type="entry name" value="SAR1GTPBP"/>
</dbReference>
<evidence type="ECO:0000256" key="4">
    <source>
        <dbReference type="ARBA" id="ARBA00010290"/>
    </source>
</evidence>
<evidence type="ECO:0000256" key="2">
    <source>
        <dbReference type="ARBA" id="ARBA00004430"/>
    </source>
</evidence>
<dbReference type="SMART" id="SM00177">
    <property type="entry name" value="ARF"/>
    <property type="match status" value="1"/>
</dbReference>
<dbReference type="FunFam" id="3.40.50.300:FF:000457">
    <property type="entry name" value="ADP-ribosylation factor-like protein 6"/>
    <property type="match status" value="1"/>
</dbReference>
<dbReference type="GO" id="GO:0046872">
    <property type="term" value="F:metal ion binding"/>
    <property type="evidence" value="ECO:0007669"/>
    <property type="project" value="UniProtKB-KW"/>
</dbReference>
<protein>
    <recommendedName>
        <fullName evidence="5">ADP-ribosylation factor-like protein 6</fullName>
    </recommendedName>
</protein>
<dbReference type="VEuPathDB" id="VectorBase:LOC119174416"/>
<dbReference type="Pfam" id="PF00025">
    <property type="entry name" value="Arf"/>
    <property type="match status" value="1"/>
</dbReference>
<keyword evidence="13" id="KW-0206">Cytoskeleton</keyword>
<dbReference type="GO" id="GO:0060170">
    <property type="term" value="C:ciliary membrane"/>
    <property type="evidence" value="ECO:0007669"/>
    <property type="project" value="UniProtKB-SubCell"/>
</dbReference>
<evidence type="ECO:0000256" key="7">
    <source>
        <dbReference type="ARBA" id="ARBA00022490"/>
    </source>
</evidence>
<evidence type="ECO:0000256" key="14">
    <source>
        <dbReference type="ARBA" id="ARBA00023273"/>
    </source>
</evidence>
<dbReference type="SMART" id="SM00175">
    <property type="entry name" value="RAB"/>
    <property type="match status" value="1"/>
</dbReference>
<dbReference type="PROSITE" id="PS51422">
    <property type="entry name" value="SAR1"/>
    <property type="match status" value="1"/>
</dbReference>
<dbReference type="GO" id="GO:0016192">
    <property type="term" value="P:vesicle-mediated transport"/>
    <property type="evidence" value="ECO:0007669"/>
    <property type="project" value="UniProtKB-ARBA"/>
</dbReference>
<organism evidence="18">
    <name type="scientific">Rhipicephalus microplus</name>
    <name type="common">Cattle tick</name>
    <name type="synonym">Boophilus microplus</name>
    <dbReference type="NCBI Taxonomy" id="6941"/>
    <lineage>
        <taxon>Eukaryota</taxon>
        <taxon>Metazoa</taxon>
        <taxon>Ecdysozoa</taxon>
        <taxon>Arthropoda</taxon>
        <taxon>Chelicerata</taxon>
        <taxon>Arachnida</taxon>
        <taxon>Acari</taxon>
        <taxon>Parasitiformes</taxon>
        <taxon>Ixodida</taxon>
        <taxon>Ixodoidea</taxon>
        <taxon>Ixodidae</taxon>
        <taxon>Rhipicephalinae</taxon>
        <taxon>Rhipicephalus</taxon>
        <taxon>Boophilus</taxon>
    </lineage>
</organism>
<keyword evidence="8" id="KW-0519">Myristate</keyword>
<dbReference type="Gene3D" id="3.40.50.300">
    <property type="entry name" value="P-loop containing nucleotide triphosphate hydrolases"/>
    <property type="match status" value="1"/>
</dbReference>
<dbReference type="GO" id="GO:0030030">
    <property type="term" value="P:cell projection organization"/>
    <property type="evidence" value="ECO:0007669"/>
    <property type="project" value="UniProtKB-KW"/>
</dbReference>
<comment type="similarity">
    <text evidence="4">Belongs to the small GTPase superfamily. Arf family.</text>
</comment>
<feature type="binding site" evidence="17">
    <location>
        <position position="31"/>
    </location>
    <ligand>
        <name>Mg(2+)</name>
        <dbReference type="ChEBI" id="CHEBI:18420"/>
    </ligand>
</feature>
<evidence type="ECO:0000256" key="9">
    <source>
        <dbReference type="ARBA" id="ARBA00022741"/>
    </source>
</evidence>
<reference evidence="18" key="1">
    <citation type="submission" date="2019-09" db="EMBL/GenBank/DDBJ databases">
        <title>Organ-specific transcriptomic study of the physiology of the cattle tick, Rhipicephalus microplus.</title>
        <authorList>
            <person name="Tirloni L."/>
            <person name="Braz G."/>
            <person name="Gandara A.C.P."/>
            <person name="Sabadin G.A."/>
            <person name="da Silva R.M."/>
            <person name="Guizzo M.G."/>
            <person name="Machado J.A."/>
            <person name="Costa E.P."/>
            <person name="Gomes H.F."/>
            <person name="Moraes J."/>
            <person name="Mota M.B.S."/>
            <person name="Mesquita R.D."/>
            <person name="Alvarenga P.H."/>
            <person name="Alves F."/>
            <person name="Seixas A."/>
            <person name="da Fonseca R.N."/>
            <person name="Fogaca A."/>
            <person name="Logullo C."/>
            <person name="Tanaka A."/>
            <person name="Daffre S."/>
            <person name="Termignoni C."/>
            <person name="Vaz I.S.Jr."/>
            <person name="Oliveira P.L."/>
            <person name="Ribeiro J.M."/>
        </authorList>
    </citation>
    <scope>NUCLEOTIDE SEQUENCE</scope>
    <source>
        <strain evidence="18">Porto Alegre</strain>
    </source>
</reference>
<feature type="binding site" evidence="17">
    <location>
        <position position="50"/>
    </location>
    <ligand>
        <name>Mg(2+)</name>
        <dbReference type="ChEBI" id="CHEBI:18420"/>
    </ligand>
</feature>
<evidence type="ECO:0000256" key="16">
    <source>
        <dbReference type="PIRSR" id="PIRSR606689-1"/>
    </source>
</evidence>
<sequence>MGFFDKLVSFLGLKKKHASVLVVGLDNSGKSTILNHFKPDDQKAMDIVPTVGFNVDSFKMKNLALTAFDMSGQGRYRNLWEHYYKDTDGIIFVVDSTDALRMVVAKDELDMMLQHKDFKDRPVPILFFANKMDLKEALSSVKVSQALGLDVLKTKPWHICASNALTGEGLQEGLEWLSEQIQALLQKKR</sequence>
<dbReference type="GO" id="GO:0003924">
    <property type="term" value="F:GTPase activity"/>
    <property type="evidence" value="ECO:0007669"/>
    <property type="project" value="InterPro"/>
</dbReference>
<keyword evidence="11 16" id="KW-0342">GTP-binding</keyword>
<dbReference type="SMART" id="SM00178">
    <property type="entry name" value="SAR"/>
    <property type="match status" value="1"/>
</dbReference>
<evidence type="ECO:0000313" key="18">
    <source>
        <dbReference type="EMBL" id="NOV41154.1"/>
    </source>
</evidence>
<dbReference type="InterPro" id="IPR006689">
    <property type="entry name" value="Small_GTPase_ARF/SAR"/>
</dbReference>
<dbReference type="PANTHER" id="PTHR11711">
    <property type="entry name" value="ADP RIBOSYLATION FACTOR-RELATED"/>
    <property type="match status" value="1"/>
</dbReference>
<keyword evidence="14" id="KW-0966">Cell projection</keyword>
<evidence type="ECO:0000256" key="10">
    <source>
        <dbReference type="ARBA" id="ARBA00022794"/>
    </source>
</evidence>
<evidence type="ECO:0000256" key="1">
    <source>
        <dbReference type="ARBA" id="ARBA00004120"/>
    </source>
</evidence>
<dbReference type="SUPFAM" id="SSF52540">
    <property type="entry name" value="P-loop containing nucleoside triphosphate hydrolases"/>
    <property type="match status" value="1"/>
</dbReference>
<keyword evidence="12" id="KW-0472">Membrane</keyword>
<evidence type="ECO:0000256" key="13">
    <source>
        <dbReference type="ARBA" id="ARBA00023212"/>
    </source>
</evidence>
<dbReference type="InterPro" id="IPR041839">
    <property type="entry name" value="Arl6"/>
</dbReference>
<keyword evidence="6" id="KW-1003">Cell membrane</keyword>
<comment type="subcellular location">
    <subcellularLocation>
        <location evidence="3">Cell projection</location>
        <location evidence="3">Cilium membrane</location>
        <topology evidence="3">Peripheral membrane protein</topology>
        <orientation evidence="3">Cytoplasmic side</orientation>
    </subcellularLocation>
    <subcellularLocation>
        <location evidence="2">Cytoplasm</location>
        <location evidence="2">Cytoskeleton</location>
        <location evidence="2">Cilium axoneme</location>
    </subcellularLocation>
    <subcellularLocation>
        <location evidence="1">Cytoplasm</location>
        <location evidence="1">Cytoskeleton</location>
        <location evidence="1">Cilium basal body</location>
    </subcellularLocation>
</comment>
<feature type="binding site" evidence="16">
    <location>
        <begin position="24"/>
        <end position="31"/>
    </location>
    <ligand>
        <name>GTP</name>
        <dbReference type="ChEBI" id="CHEBI:37565"/>
    </ligand>
</feature>
<evidence type="ECO:0000256" key="12">
    <source>
        <dbReference type="ARBA" id="ARBA00023136"/>
    </source>
</evidence>
<name>A0A6M2D5K8_RHIMP</name>
<feature type="binding site" evidence="16">
    <location>
        <position position="72"/>
    </location>
    <ligand>
        <name>GTP</name>
        <dbReference type="ChEBI" id="CHEBI:37565"/>
    </ligand>
</feature>